<sequence length="41" mass="4269">MHTGRFFVGSGASSALEQKLSAANLAECRLFAPAVGIIFSL</sequence>
<proteinExistence type="predicted"/>
<dbReference type="AlphaFoldDB" id="A0A1K2I9S5"/>
<name>A0A1K2I9S5_9LACO</name>
<dbReference type="EMBL" id="LT634362">
    <property type="protein sequence ID" value="SFZ89054.1"/>
    <property type="molecule type" value="Genomic_DNA"/>
</dbReference>
<protein>
    <submittedName>
        <fullName evidence="1">Uncharacterized protein</fullName>
    </submittedName>
</protein>
<reference evidence="1" key="1">
    <citation type="submission" date="2016-11" db="EMBL/GenBank/DDBJ databases">
        <authorList>
            <person name="Jaros S."/>
            <person name="Januszkiewicz K."/>
            <person name="Wedrychowicz H."/>
        </authorList>
    </citation>
    <scope>NUCLEOTIDE SEQUENCE</scope>
    <source>
        <strain evidence="1">ACA-DC 565</strain>
    </source>
</reference>
<accession>A0A1K2I9S5</accession>
<evidence type="ECO:0000313" key="1">
    <source>
        <dbReference type="EMBL" id="SFZ89054.1"/>
    </source>
</evidence>
<gene>
    <name evidence="1" type="ORF">LREN565_2167</name>
</gene>
<organism evidence="1">
    <name type="scientific">Loigolactobacillus rennini</name>
    <dbReference type="NCBI Taxonomy" id="238013"/>
    <lineage>
        <taxon>Bacteria</taxon>
        <taxon>Bacillati</taxon>
        <taxon>Bacillota</taxon>
        <taxon>Bacilli</taxon>
        <taxon>Lactobacillales</taxon>
        <taxon>Lactobacillaceae</taxon>
        <taxon>Loigolactobacillus</taxon>
    </lineage>
</organism>